<dbReference type="GO" id="GO:0008408">
    <property type="term" value="F:3'-5' exonuclease activity"/>
    <property type="evidence" value="ECO:0007669"/>
    <property type="project" value="InterPro"/>
</dbReference>
<evidence type="ECO:0000313" key="2">
    <source>
        <dbReference type="EMBL" id="BCB82635.1"/>
    </source>
</evidence>
<dbReference type="Proteomes" id="UP000502508">
    <property type="component" value="Chromosome"/>
</dbReference>
<dbReference type="PANTHER" id="PTHR32294:SF4">
    <property type="entry name" value="ERROR-PRONE DNA POLYMERASE"/>
    <property type="match status" value="1"/>
</dbReference>
<organism evidence="2 3">
    <name type="scientific">Phytohabitans flavus</name>
    <dbReference type="NCBI Taxonomy" id="1076124"/>
    <lineage>
        <taxon>Bacteria</taxon>
        <taxon>Bacillati</taxon>
        <taxon>Actinomycetota</taxon>
        <taxon>Actinomycetes</taxon>
        <taxon>Micromonosporales</taxon>
        <taxon>Micromonosporaceae</taxon>
    </lineage>
</organism>
<dbReference type="Gene3D" id="3.20.20.140">
    <property type="entry name" value="Metal-dependent hydrolases"/>
    <property type="match status" value="1"/>
</dbReference>
<keyword evidence="3" id="KW-1185">Reference proteome</keyword>
<proteinExistence type="predicted"/>
<evidence type="ECO:0000313" key="3">
    <source>
        <dbReference type="Proteomes" id="UP000502508"/>
    </source>
</evidence>
<name>A0A6F8Y959_9ACTN</name>
<dbReference type="PANTHER" id="PTHR32294">
    <property type="entry name" value="DNA POLYMERASE III SUBUNIT ALPHA"/>
    <property type="match status" value="1"/>
</dbReference>
<gene>
    <name evidence="2" type="ORF">Pflav_090450</name>
</gene>
<dbReference type="InterPro" id="IPR004805">
    <property type="entry name" value="DnaE2/DnaE/PolC"/>
</dbReference>
<dbReference type="EMBL" id="AP022870">
    <property type="protein sequence ID" value="BCB82635.1"/>
    <property type="molecule type" value="Genomic_DNA"/>
</dbReference>
<evidence type="ECO:0000256" key="1">
    <source>
        <dbReference type="SAM" id="MobiDB-lite"/>
    </source>
</evidence>
<protein>
    <submittedName>
        <fullName evidence="2">Uncharacterized protein</fullName>
    </submittedName>
</protein>
<dbReference type="GO" id="GO:0006260">
    <property type="term" value="P:DNA replication"/>
    <property type="evidence" value="ECO:0007669"/>
    <property type="project" value="InterPro"/>
</dbReference>
<accession>A0A6F8Y959</accession>
<reference evidence="2 3" key="2">
    <citation type="submission" date="2020-03" db="EMBL/GenBank/DDBJ databases">
        <authorList>
            <person name="Ichikawa N."/>
            <person name="Kimura A."/>
            <person name="Kitahashi Y."/>
            <person name="Uohara A."/>
        </authorList>
    </citation>
    <scope>NUCLEOTIDE SEQUENCE [LARGE SCALE GENOMIC DNA]</scope>
    <source>
        <strain evidence="2 3">NBRC 107702</strain>
    </source>
</reference>
<reference evidence="2 3" key="1">
    <citation type="submission" date="2020-03" db="EMBL/GenBank/DDBJ databases">
        <title>Whole genome shotgun sequence of Phytohabitans flavus NBRC 107702.</title>
        <authorList>
            <person name="Komaki H."/>
            <person name="Tamura T."/>
        </authorList>
    </citation>
    <scope>NUCLEOTIDE SEQUENCE [LARGE SCALE GENOMIC DNA]</scope>
    <source>
        <strain evidence="2 3">NBRC 107702</strain>
    </source>
</reference>
<dbReference type="AlphaFoldDB" id="A0A6F8Y959"/>
<sequence length="193" mass="20754">MLTGCRKGTVPAALRIGGMAAAGAELDRLVAAFDPERVLVELTDHGDPADGDRNDALAELATAVGLSTVATNNVHYATPRRRRLATALAAVRARRSLDEIDGWLPAAATAHLRSGEEMAARFAAYPGAVAQAAELGRELAFDLQLVAPNLPKWKLPEDHDEMSWLRHLTMEGRCGGTAHGRRPRRRTSSWTAS</sequence>
<dbReference type="KEGG" id="pfla:Pflav_090450"/>
<feature type="region of interest" description="Disordered" evidence="1">
    <location>
        <begin position="173"/>
        <end position="193"/>
    </location>
</feature>